<comment type="subcellular location">
    <subcellularLocation>
        <location evidence="2">Cell junction</location>
        <location evidence="2">Adherens junction</location>
    </subcellularLocation>
    <subcellularLocation>
        <location evidence="1">Cell membrane</location>
        <topology evidence="1">Peripheral membrane protein</topology>
    </subcellularLocation>
    <subcellularLocation>
        <location evidence="6">Cell projection</location>
        <location evidence="6">Rhabdomere</location>
    </subcellularLocation>
</comment>
<dbReference type="Gene3D" id="1.20.80.10">
    <property type="match status" value="4"/>
</dbReference>
<dbReference type="EMBL" id="VIIS01001856">
    <property type="protein sequence ID" value="KAF0291743.1"/>
    <property type="molecule type" value="Genomic_DNA"/>
</dbReference>
<dbReference type="SMART" id="SM01196">
    <property type="entry name" value="FERM_C"/>
    <property type="match status" value="3"/>
</dbReference>
<evidence type="ECO:0000256" key="7">
    <source>
        <dbReference type="SAM" id="MobiDB-lite"/>
    </source>
</evidence>
<keyword evidence="3" id="KW-1003">Cell membrane</keyword>
<feature type="region of interest" description="Disordered" evidence="7">
    <location>
        <begin position="731"/>
        <end position="801"/>
    </location>
</feature>
<feature type="domain" description="FERM" evidence="8">
    <location>
        <begin position="1517"/>
        <end position="1808"/>
    </location>
</feature>
<dbReference type="PRINTS" id="PR00935">
    <property type="entry name" value="BAND41"/>
</dbReference>
<dbReference type="SUPFAM" id="SSF50729">
    <property type="entry name" value="PH domain-like"/>
    <property type="match status" value="4"/>
</dbReference>
<name>A0A6A4VDP1_AMPAM</name>
<dbReference type="GO" id="GO:0003779">
    <property type="term" value="F:actin binding"/>
    <property type="evidence" value="ECO:0007669"/>
    <property type="project" value="InterPro"/>
</dbReference>
<dbReference type="Proteomes" id="UP000440578">
    <property type="component" value="Unassembled WGS sequence"/>
</dbReference>
<accession>A0A6A4VDP1</accession>
<dbReference type="GO" id="GO:0009887">
    <property type="term" value="P:animal organ morphogenesis"/>
    <property type="evidence" value="ECO:0007669"/>
    <property type="project" value="UniProtKB-ARBA"/>
</dbReference>
<dbReference type="Gene3D" id="3.10.20.90">
    <property type="entry name" value="Phosphatidylinositol 3-kinase Catalytic Subunit, Chain A, domain 1"/>
    <property type="match status" value="4"/>
</dbReference>
<dbReference type="InterPro" id="IPR018980">
    <property type="entry name" value="FERM_PH-like_C"/>
</dbReference>
<protein>
    <submittedName>
        <fullName evidence="9">Radixin</fullName>
    </submittedName>
</protein>
<dbReference type="SMART" id="SM00295">
    <property type="entry name" value="B41"/>
    <property type="match status" value="4"/>
</dbReference>
<feature type="compositionally biased region" description="Low complexity" evidence="7">
    <location>
        <begin position="1198"/>
        <end position="1221"/>
    </location>
</feature>
<feature type="compositionally biased region" description="Low complexity" evidence="7">
    <location>
        <begin position="295"/>
        <end position="307"/>
    </location>
</feature>
<dbReference type="PANTHER" id="PTHR23281">
    <property type="entry name" value="MERLIN/MOESIN/EZRIN/RADIXIN"/>
    <property type="match status" value="1"/>
</dbReference>
<dbReference type="InterPro" id="IPR029071">
    <property type="entry name" value="Ubiquitin-like_domsf"/>
</dbReference>
<feature type="domain" description="FERM" evidence="8">
    <location>
        <begin position="439"/>
        <end position="734"/>
    </location>
</feature>
<dbReference type="Pfam" id="PF09380">
    <property type="entry name" value="FERM_C"/>
    <property type="match status" value="3"/>
</dbReference>
<dbReference type="PROSITE" id="PS50057">
    <property type="entry name" value="FERM_3"/>
    <property type="match status" value="4"/>
</dbReference>
<evidence type="ECO:0000256" key="2">
    <source>
        <dbReference type="ARBA" id="ARBA00004536"/>
    </source>
</evidence>
<dbReference type="InterPro" id="IPR000299">
    <property type="entry name" value="FERM_domain"/>
</dbReference>
<evidence type="ECO:0000256" key="4">
    <source>
        <dbReference type="ARBA" id="ARBA00022949"/>
    </source>
</evidence>
<feature type="domain" description="FERM" evidence="8">
    <location>
        <begin position="2"/>
        <end position="297"/>
    </location>
</feature>
<dbReference type="Gene3D" id="2.30.29.30">
    <property type="entry name" value="Pleckstrin-homology domain (PH domain)/Phosphotyrosine-binding domain (PTB)"/>
    <property type="match status" value="4"/>
</dbReference>
<dbReference type="CDD" id="cd14473">
    <property type="entry name" value="FERM_B-lobe"/>
    <property type="match status" value="4"/>
</dbReference>
<sequence>MAQLEVLVETYSIPLSFVLKRKATGQQLFNKVVGLLGLSMRHLFGLQFLDRKGTRTWLRASEILGGRRFRKESPLHFRFMVRFWPSDVPAHVTDEQALALLFRQLQAAIGSGELSCPFSTAAQLAAYAAQVQFGDYSDHCRHTHYQDSIQPPTVVGPQEHRCSLTGEAHAAWQMKVACLHRRLTGTSQREALTKYFQLAQGLDGYGVTYFDVTTERGDHAWLGVTAHGVGVYEVKLTPKFLLSWPNMQTINFDGHKFIIKRSCHHNRKFVFYMAREQVCVDLMTLISGYNRLGISQPQSRPSSSTPSVGETALPSPGQQVSERADGSQRAAASAASEDIISTNSSQHASSGYGEGQLSRSETMESDEIMAAAAREEAIEADVQMLQHEEVGGAEGGAEAAGGVEVEEVDCNCDFSQGLVSVLNERFAVLGSSFGSNSAQSLEVLVETCSHPLSFVVKRKTTGRHLFNKVAGVLGLNMTHLFGLQFLDRKGTHTWLRASEILGGRRFRKESPLHFRFMVRFWPSDVPAHVTDEQALALLFRQLQAAIGSGELACPFSTAAQLAAYAAQVQFGDYSDHCRHTHYQDSVQPPTVVGPQEHRCSLTGEAHAAWQMKVACLHRRLTGTSQREALTKYFQLAQGLDGYGVTYFDVTTERGDHVWLGVTAHGVGVYEVKLTPKFLLSWPNMQTINFDGHKFIINRPCNHNRRFVFGTAREQIGADLMTLISGYNRLGISGRQSRPSSSTSSVGETAPPSPGQQVSERADGSQGATASAASEDISSNNSSTPASSGYGEGQLSRSETMESDEIMAAAVVAEASEADVQMLQHEEVGGAEGGAEAAGGVEVDCDCDFGQEFISVLNERFAVLGNSFGSNSAQSLEVLVETCSHPLSFVVKRKATGQHLFIKVAGLLGLNMTHLFGLQFLDRKGTHTWLRASEILGGRRFRKESPLHFRFMVRFWPSDVPAHVTDEQALALLFRQLQAAIGSGELACPFSTAAQLAAYAAQVQFGDYSDHCRHTHYQDSVQPPTVVGPQEHRCSLTGEAHAAWQMKVACLHRRLTGTSQREALTKYFQLAQGLDGYGVTYFDVTTERGDHVWLGVTAHGVGVYEVKLTPKIWLSWPNMHTINVDGHKFIINRPCNHNRRFVFYTAREQIGADLMTLISDYNRLGISGPQSGPSSSTPSVGETAPPSPGQQVSERADGSQRAAASAASEDTSSNNSSPPASSGYGEGQLSRSETMESDESMAAAVVAEASKPDVQMLQHEEVGGAESGAQAAGGVEVDCDCDFSQDLLSVLNERFAVLGSSFGSNSAQSEDLRGHLHLAGLKLAEEPSADPLNEEIDILIGLDYMQDVIDGRMKKGEDGPVAMGSRFGWILAGRSGRSITESTPSIVNFIRAESTDRLLEELWKMESIGISCEGSGRQSVAVGTRPSTVPVPCRLVLKTVHCRLVLETVPCRLVLETVSCRLVLKTVSCRLLLETVPCRLLLETVACRLVLETLSCRLVLSPVSPSLTDHRPQRLTMAQLEVLVETCSIPLSFVVKRKATGRHLFNKVAGVLGLNMTHLFGLQFLDRKGTHTWLRASEILGGRRFRKESPLHFRFMVRFWPSDVPAHVTDEQALALLFRQLQAAIGSGELACPFSTAAQLAAYAAQVQFGDYSDHCRHTHYQDSVQPPTVVGPQEHRCSLTGEAHAAWQMKVACLHRRLTGTSQREALTKYFQLAQGLDGYGVTYFDVTTERGDHVWLGVTAHGVGVYEVKLTPKIWLSWPNMHTINVDGHKFIINRPCNHNRSREHDSGTRVTRVTLVTLVTCRRRRH</sequence>
<comment type="caution">
    <text evidence="9">The sequence shown here is derived from an EMBL/GenBank/DDBJ whole genome shotgun (WGS) entry which is preliminary data.</text>
</comment>
<dbReference type="GO" id="GO:0005912">
    <property type="term" value="C:adherens junction"/>
    <property type="evidence" value="ECO:0007669"/>
    <property type="project" value="UniProtKB-SubCell"/>
</dbReference>
<dbReference type="GO" id="GO:0048731">
    <property type="term" value="P:system development"/>
    <property type="evidence" value="ECO:0007669"/>
    <property type="project" value="UniProtKB-ARBA"/>
</dbReference>
<dbReference type="GO" id="GO:0005886">
    <property type="term" value="C:plasma membrane"/>
    <property type="evidence" value="ECO:0007669"/>
    <property type="project" value="UniProtKB-SubCell"/>
</dbReference>
<feature type="region of interest" description="Disordered" evidence="7">
    <location>
        <begin position="1165"/>
        <end position="1242"/>
    </location>
</feature>
<feature type="compositionally biased region" description="Polar residues" evidence="7">
    <location>
        <begin position="339"/>
        <end position="349"/>
    </location>
</feature>
<feature type="domain" description="FERM" evidence="8">
    <location>
        <begin position="873"/>
        <end position="1168"/>
    </location>
</feature>
<evidence type="ECO:0000313" key="10">
    <source>
        <dbReference type="Proteomes" id="UP000440578"/>
    </source>
</evidence>
<feature type="compositionally biased region" description="Low complexity" evidence="7">
    <location>
        <begin position="777"/>
        <end position="787"/>
    </location>
</feature>
<keyword evidence="4" id="KW-0965">Cell junction</keyword>
<dbReference type="InterPro" id="IPR018979">
    <property type="entry name" value="FERM_N"/>
</dbReference>
<dbReference type="InterPro" id="IPR014352">
    <property type="entry name" value="FERM/acyl-CoA-bd_prot_sf"/>
</dbReference>
<proteinExistence type="predicted"/>
<reference evidence="9 10" key="1">
    <citation type="submission" date="2019-07" db="EMBL/GenBank/DDBJ databases">
        <title>Draft genome assembly of a fouling barnacle, Amphibalanus amphitrite (Darwin, 1854): The first reference genome for Thecostraca.</title>
        <authorList>
            <person name="Kim W."/>
        </authorList>
    </citation>
    <scope>NUCLEOTIDE SEQUENCE [LARGE SCALE GENOMIC DNA]</scope>
    <source>
        <strain evidence="9">SNU_AA5</strain>
        <tissue evidence="9">Soma without cirri and trophi</tissue>
    </source>
</reference>
<dbReference type="SUPFAM" id="SSF54236">
    <property type="entry name" value="Ubiquitin-like"/>
    <property type="match status" value="4"/>
</dbReference>
<evidence type="ECO:0000313" key="9">
    <source>
        <dbReference type="EMBL" id="KAF0291743.1"/>
    </source>
</evidence>
<dbReference type="PRINTS" id="PR00661">
    <property type="entry name" value="ERMFAMILY"/>
</dbReference>
<feature type="region of interest" description="Disordered" evidence="7">
    <location>
        <begin position="294"/>
        <end position="364"/>
    </location>
</feature>
<dbReference type="InterPro" id="IPR019749">
    <property type="entry name" value="Band_41_domain"/>
</dbReference>
<dbReference type="OrthoDB" id="6589456at2759"/>
<dbReference type="InterPro" id="IPR011993">
    <property type="entry name" value="PH-like_dom_sf"/>
</dbReference>
<dbReference type="Pfam" id="PF00373">
    <property type="entry name" value="FERM_M"/>
    <property type="match status" value="4"/>
</dbReference>
<keyword evidence="10" id="KW-1185">Reference proteome</keyword>
<dbReference type="InterPro" id="IPR035963">
    <property type="entry name" value="FERM_2"/>
</dbReference>
<feature type="compositionally biased region" description="Low complexity" evidence="7">
    <location>
        <begin position="732"/>
        <end position="744"/>
    </location>
</feature>
<dbReference type="InterPro" id="IPR000798">
    <property type="entry name" value="Ez/rad/moesin-like"/>
</dbReference>
<organism evidence="9 10">
    <name type="scientific">Amphibalanus amphitrite</name>
    <name type="common">Striped barnacle</name>
    <name type="synonym">Balanus amphitrite</name>
    <dbReference type="NCBI Taxonomy" id="1232801"/>
    <lineage>
        <taxon>Eukaryota</taxon>
        <taxon>Metazoa</taxon>
        <taxon>Ecdysozoa</taxon>
        <taxon>Arthropoda</taxon>
        <taxon>Crustacea</taxon>
        <taxon>Multicrustacea</taxon>
        <taxon>Cirripedia</taxon>
        <taxon>Thoracica</taxon>
        <taxon>Thoracicalcarea</taxon>
        <taxon>Balanomorpha</taxon>
        <taxon>Balanoidea</taxon>
        <taxon>Balanidae</taxon>
        <taxon>Amphibalaninae</taxon>
        <taxon>Amphibalanus</taxon>
    </lineage>
</organism>
<evidence type="ECO:0000256" key="1">
    <source>
        <dbReference type="ARBA" id="ARBA00004202"/>
    </source>
</evidence>
<evidence type="ECO:0000256" key="6">
    <source>
        <dbReference type="ARBA" id="ARBA00043944"/>
    </source>
</evidence>
<evidence type="ECO:0000259" key="8">
    <source>
        <dbReference type="PROSITE" id="PS50057"/>
    </source>
</evidence>
<feature type="compositionally biased region" description="Low complexity" evidence="7">
    <location>
        <begin position="1165"/>
        <end position="1178"/>
    </location>
</feature>
<dbReference type="Pfam" id="PF09379">
    <property type="entry name" value="FERM_N"/>
    <property type="match status" value="4"/>
</dbReference>
<dbReference type="InterPro" id="IPR011174">
    <property type="entry name" value="ERM"/>
</dbReference>
<evidence type="ECO:0000256" key="5">
    <source>
        <dbReference type="ARBA" id="ARBA00023136"/>
    </source>
</evidence>
<keyword evidence="5" id="KW-0472">Membrane</keyword>
<dbReference type="InterPro" id="IPR019748">
    <property type="entry name" value="FERM_central"/>
</dbReference>
<gene>
    <name evidence="9" type="primary">RDX_0</name>
    <name evidence="9" type="ORF">FJT64_010134</name>
</gene>
<dbReference type="SUPFAM" id="SSF47031">
    <property type="entry name" value="Second domain of FERM"/>
    <property type="match status" value="4"/>
</dbReference>
<evidence type="ECO:0000256" key="3">
    <source>
        <dbReference type="ARBA" id="ARBA00022475"/>
    </source>
</evidence>